<dbReference type="PANTHER" id="PTHR46470">
    <property type="entry name" value="N-ACYLNEURAMINATE-9-PHOSPHATASE"/>
    <property type="match status" value="1"/>
</dbReference>
<keyword evidence="3 5" id="KW-0378">Hydrolase</keyword>
<evidence type="ECO:0000256" key="1">
    <source>
        <dbReference type="ARBA" id="ARBA00001946"/>
    </source>
</evidence>
<dbReference type="GO" id="GO:0046872">
    <property type="term" value="F:metal ion binding"/>
    <property type="evidence" value="ECO:0007669"/>
    <property type="project" value="UniProtKB-KW"/>
</dbReference>
<dbReference type="InterPro" id="IPR023214">
    <property type="entry name" value="HAD_sf"/>
</dbReference>
<dbReference type="InterPro" id="IPR041492">
    <property type="entry name" value="HAD_2"/>
</dbReference>
<evidence type="ECO:0000256" key="3">
    <source>
        <dbReference type="ARBA" id="ARBA00022801"/>
    </source>
</evidence>
<dbReference type="Gene3D" id="1.20.120.710">
    <property type="entry name" value="Haloacid dehalogenase hydrolase-like domain"/>
    <property type="match status" value="1"/>
</dbReference>
<dbReference type="Proteomes" id="UP000238312">
    <property type="component" value="Unassembled WGS sequence"/>
</dbReference>
<dbReference type="PANTHER" id="PTHR46470:SF2">
    <property type="entry name" value="GLYCERALDEHYDE 3-PHOSPHATE PHOSPHATASE"/>
    <property type="match status" value="1"/>
</dbReference>
<dbReference type="InterPro" id="IPR036412">
    <property type="entry name" value="HAD-like_sf"/>
</dbReference>
<name>A0A2T0N932_9ACTN</name>
<dbReference type="Gene3D" id="3.40.50.1000">
    <property type="entry name" value="HAD superfamily/HAD-like"/>
    <property type="match status" value="1"/>
</dbReference>
<keyword evidence="2" id="KW-0479">Metal-binding</keyword>
<evidence type="ECO:0000256" key="4">
    <source>
        <dbReference type="ARBA" id="ARBA00022842"/>
    </source>
</evidence>
<dbReference type="AlphaFoldDB" id="A0A2T0N932"/>
<keyword evidence="6" id="KW-1185">Reference proteome</keyword>
<dbReference type="GO" id="GO:0044281">
    <property type="term" value="P:small molecule metabolic process"/>
    <property type="evidence" value="ECO:0007669"/>
    <property type="project" value="UniProtKB-ARBA"/>
</dbReference>
<dbReference type="SFLD" id="SFLDG01129">
    <property type="entry name" value="C1.5:_HAD__Beta-PGM__Phosphata"/>
    <property type="match status" value="1"/>
</dbReference>
<keyword evidence="4" id="KW-0460">Magnesium</keyword>
<sequence length="228" mass="25032">MIGCVQRLALFDLDRTLLDLDTAFLRWAAEFAEQQHLGPESRAWLVARDRATHPHRETFFSDVREHFALSESVEELWAAYRQRMPDLVRCYPGVLSGIAGLRGAGWRVGIVTNGMADNQLGKLHRTGLAELVDGYAVSEAEGIRKPETGLFEIAAQRCGAGLSLGGWMVGDNLIADIEGGRAAGLRTIWIDRGTWPAHEHRADHVVADAVEAIAVMREPLEQPGSTAP</sequence>
<proteinExistence type="predicted"/>
<dbReference type="InterPro" id="IPR006439">
    <property type="entry name" value="HAD-SF_hydro_IA"/>
</dbReference>
<dbReference type="SFLD" id="SFLDS00003">
    <property type="entry name" value="Haloacid_Dehalogenase"/>
    <property type="match status" value="1"/>
</dbReference>
<accession>A0A2T0N932</accession>
<dbReference type="NCBIfam" id="TIGR01549">
    <property type="entry name" value="HAD-SF-IA-v1"/>
    <property type="match status" value="1"/>
</dbReference>
<evidence type="ECO:0000313" key="6">
    <source>
        <dbReference type="Proteomes" id="UP000238312"/>
    </source>
</evidence>
<dbReference type="EMBL" id="PVNG01000002">
    <property type="protein sequence ID" value="PRX69265.1"/>
    <property type="molecule type" value="Genomic_DNA"/>
</dbReference>
<protein>
    <submittedName>
        <fullName evidence="5">Putative hydrolase of the HAD superfamily</fullName>
    </submittedName>
</protein>
<evidence type="ECO:0000313" key="5">
    <source>
        <dbReference type="EMBL" id="PRX69265.1"/>
    </source>
</evidence>
<dbReference type="Pfam" id="PF13419">
    <property type="entry name" value="HAD_2"/>
    <property type="match status" value="1"/>
</dbReference>
<dbReference type="SUPFAM" id="SSF56784">
    <property type="entry name" value="HAD-like"/>
    <property type="match status" value="1"/>
</dbReference>
<reference evidence="5 6" key="1">
    <citation type="submission" date="2018-03" db="EMBL/GenBank/DDBJ databases">
        <title>Genomic Encyclopedia of Type Strains, Phase III (KMG-III): the genomes of soil and plant-associated and newly described type strains.</title>
        <authorList>
            <person name="Whitman W."/>
        </authorList>
    </citation>
    <scope>NUCLEOTIDE SEQUENCE [LARGE SCALE GENOMIC DNA]</scope>
    <source>
        <strain evidence="5 6">CGMCC 4.7104</strain>
    </source>
</reference>
<comment type="caution">
    <text evidence="5">The sequence shown here is derived from an EMBL/GenBank/DDBJ whole genome shotgun (WGS) entry which is preliminary data.</text>
</comment>
<gene>
    <name evidence="5" type="ORF">B0I32_102322</name>
</gene>
<dbReference type="PRINTS" id="PR00413">
    <property type="entry name" value="HADHALOGNASE"/>
</dbReference>
<dbReference type="GO" id="GO:0016791">
    <property type="term" value="F:phosphatase activity"/>
    <property type="evidence" value="ECO:0007669"/>
    <property type="project" value="TreeGrafter"/>
</dbReference>
<comment type="cofactor">
    <cofactor evidence="1">
        <name>Mg(2+)</name>
        <dbReference type="ChEBI" id="CHEBI:18420"/>
    </cofactor>
</comment>
<organism evidence="5 6">
    <name type="scientific">Nonomuraea fuscirosea</name>
    <dbReference type="NCBI Taxonomy" id="1291556"/>
    <lineage>
        <taxon>Bacteria</taxon>
        <taxon>Bacillati</taxon>
        <taxon>Actinomycetota</taxon>
        <taxon>Actinomycetes</taxon>
        <taxon>Streptosporangiales</taxon>
        <taxon>Streptosporangiaceae</taxon>
        <taxon>Nonomuraea</taxon>
    </lineage>
</organism>
<evidence type="ECO:0000256" key="2">
    <source>
        <dbReference type="ARBA" id="ARBA00022723"/>
    </source>
</evidence>
<dbReference type="InterPro" id="IPR051400">
    <property type="entry name" value="HAD-like_hydrolase"/>
</dbReference>